<proteinExistence type="predicted"/>
<dbReference type="InterPro" id="IPR005358">
    <property type="entry name" value="Puta_zinc/iron-chelating_dom"/>
</dbReference>
<evidence type="ECO:0000313" key="1">
    <source>
        <dbReference type="EMBL" id="MAG22035.1"/>
    </source>
</evidence>
<accession>A0A2D6M0T9</accession>
<dbReference type="EMBL" id="NZBU01000005">
    <property type="protein sequence ID" value="MAG22035.1"/>
    <property type="molecule type" value="Genomic_DNA"/>
</dbReference>
<sequence length="210" mass="24103">MKLDCIGLSCSECCQRYWITLLPKEARRMAKALGISEKEFIQKKCVLIVHFYSTKTRKGLTVNTELLPSSVAKFVEKEFVMPPYFLVLPSLALKRDRNGHCTLLKKGKCVVHEVAPIVCSLFPFVALSKRTLPEIYPFCVALQQKEFEKINGTVDQKQKERVNKYFAQIEKNGFSSQWTYLPSKGLVLLEGKLEFQISRKEFLQLIAPFS</sequence>
<dbReference type="Pfam" id="PF03692">
    <property type="entry name" value="CxxCxxCC"/>
    <property type="match status" value="1"/>
</dbReference>
<name>A0A2D6M0T9_9ARCH</name>
<evidence type="ECO:0008006" key="3">
    <source>
        <dbReference type="Google" id="ProtNLM"/>
    </source>
</evidence>
<gene>
    <name evidence="1" type="ORF">CL943_01855</name>
</gene>
<comment type="caution">
    <text evidence="1">The sequence shown here is derived from an EMBL/GenBank/DDBJ whole genome shotgun (WGS) entry which is preliminary data.</text>
</comment>
<protein>
    <recommendedName>
        <fullName evidence="3">YkgJ family cysteine cluster protein</fullName>
    </recommendedName>
</protein>
<dbReference type="AlphaFoldDB" id="A0A2D6M0T9"/>
<dbReference type="PANTHER" id="PTHR35866">
    <property type="entry name" value="PUTATIVE-RELATED"/>
    <property type="match status" value="1"/>
</dbReference>
<organism evidence="1 2">
    <name type="scientific">Candidatus Iainarchaeum sp</name>
    <dbReference type="NCBI Taxonomy" id="3101447"/>
    <lineage>
        <taxon>Archaea</taxon>
        <taxon>Candidatus Iainarchaeota</taxon>
        <taxon>Candidatus Iainarchaeia</taxon>
        <taxon>Candidatus Iainarchaeales</taxon>
        <taxon>Candidatus Iainarchaeaceae</taxon>
        <taxon>Candidatus Iainarchaeum</taxon>
    </lineage>
</organism>
<reference evidence="2" key="1">
    <citation type="submission" date="2017-09" db="EMBL/GenBank/DDBJ databases">
        <title>The Reconstruction of 2,631 Draft Metagenome-Assembled Genomes from the Global Oceans.</title>
        <authorList>
            <person name="Tully B.J."/>
            <person name="Graham E.D."/>
            <person name="Heidelberg J.F."/>
        </authorList>
    </citation>
    <scope>NUCLEOTIDE SEQUENCE [LARGE SCALE GENOMIC DNA]</scope>
</reference>
<evidence type="ECO:0000313" key="2">
    <source>
        <dbReference type="Proteomes" id="UP000226592"/>
    </source>
</evidence>
<dbReference type="Proteomes" id="UP000226592">
    <property type="component" value="Unassembled WGS sequence"/>
</dbReference>
<dbReference type="PANTHER" id="PTHR35866:SF2">
    <property type="entry name" value="YKGJ FAMILY CYSTEINE CLUSTER PROTEIN"/>
    <property type="match status" value="1"/>
</dbReference>